<evidence type="ECO:0000256" key="1">
    <source>
        <dbReference type="ARBA" id="ARBA00035012"/>
    </source>
</evidence>
<name>A0A4Q8L5D0_9GAMM</name>
<dbReference type="EMBL" id="SHMC01000008">
    <property type="protein sequence ID" value="TAA21616.1"/>
    <property type="molecule type" value="Genomic_DNA"/>
</dbReference>
<dbReference type="SMART" id="SM00950">
    <property type="entry name" value="Piwi"/>
    <property type="match status" value="1"/>
</dbReference>
<evidence type="ECO:0000313" key="4">
    <source>
        <dbReference type="EMBL" id="TAA21616.1"/>
    </source>
</evidence>
<dbReference type="Proteomes" id="UP000292627">
    <property type="component" value="Unassembled WGS sequence"/>
</dbReference>
<evidence type="ECO:0000259" key="3">
    <source>
        <dbReference type="SMART" id="SM00950"/>
    </source>
</evidence>
<accession>A0A4Q8L5D0</accession>
<dbReference type="CDD" id="cd04659">
    <property type="entry name" value="Piwi_piwi-like_ProArk"/>
    <property type="match status" value="1"/>
</dbReference>
<dbReference type="RefSeq" id="WP_088326165.1">
    <property type="nucleotide sequence ID" value="NZ_SHMC01000008.1"/>
</dbReference>
<proteinExistence type="inferred from homology"/>
<comment type="similarity">
    <text evidence="1">Belongs to the argonaute family. Long pAgo subfamily.</text>
</comment>
<protein>
    <recommendedName>
        <fullName evidence="2">Protein argonaute</fullName>
    </recommendedName>
</protein>
<dbReference type="InterPro" id="IPR003165">
    <property type="entry name" value="Piwi"/>
</dbReference>
<dbReference type="OrthoDB" id="530017at2"/>
<dbReference type="InterPro" id="IPR036397">
    <property type="entry name" value="RNaseH_sf"/>
</dbReference>
<dbReference type="Gene3D" id="3.40.50.2300">
    <property type="match status" value="1"/>
</dbReference>
<sequence length="473" mass="53684">MKLVHVNEPRLEFFEGSHVCPRRGIAAYGVYDKGSLTRRTRILIGAIGTSKDLEDFSSLIERMKSPISADVDEHKGNLFPDFCGFNERVGFHAELAFNQDLGRPLRQLDIEKITKINNRTKRIEAALDLYYEEIKFLAQNRPVDVIVCVLSKSVYDAVSKDSAIEGDEKLEESIEVQSELNFRRALKAKAMHLGKPLQLVRADSLASGAKGQQDDATKAWNLATALYYKAGATNPWRLEKAEGNTLSCALGIAFYRSRDKKTLNTSLAQVFDELGNGLILRGTPVHLDKGDRVPKLSEEQAYTLFKAALEEYRNAMRTYPGRVVVHKTSNFSDLEISGLMSAASDLRIDTVDFVTVMDSRLRLFRTGAYPPYRGTSLVLDDQRQLLYTRGSIWYYKTYPGMYIPQPLELRVIRSEQSPAFLAREILGLTKMNWNNTQLDGKYPITLSCARKVGEIMKYLDEHDRPQIRYGYYM</sequence>
<gene>
    <name evidence="4" type="ORF">EA660_16805</name>
</gene>
<evidence type="ECO:0000313" key="5">
    <source>
        <dbReference type="Proteomes" id="UP000292627"/>
    </source>
</evidence>
<organism evidence="4 5">
    <name type="scientific">Pseudoxanthomonas winnipegensis</name>
    <dbReference type="NCBI Taxonomy" id="2480810"/>
    <lineage>
        <taxon>Bacteria</taxon>
        <taxon>Pseudomonadati</taxon>
        <taxon>Pseudomonadota</taxon>
        <taxon>Gammaproteobacteria</taxon>
        <taxon>Lysobacterales</taxon>
        <taxon>Lysobacteraceae</taxon>
        <taxon>Pseudoxanthomonas</taxon>
    </lineage>
</organism>
<dbReference type="SUPFAM" id="SSF53098">
    <property type="entry name" value="Ribonuclease H-like"/>
    <property type="match status" value="1"/>
</dbReference>
<evidence type="ECO:0000256" key="2">
    <source>
        <dbReference type="ARBA" id="ARBA00035032"/>
    </source>
</evidence>
<reference evidence="4 5" key="1">
    <citation type="submission" date="2019-02" db="EMBL/GenBank/DDBJ databases">
        <title>WGS of Pseudoxanthomonas species novum from clinical isolates.</title>
        <authorList>
            <person name="Bernier A.-M."/>
            <person name="Bernard K."/>
            <person name="Vachon A."/>
        </authorList>
    </citation>
    <scope>NUCLEOTIDE SEQUENCE [LARGE SCALE GENOMIC DNA]</scope>
    <source>
        <strain evidence="4 5">NML171200</strain>
    </source>
</reference>
<dbReference type="Gene3D" id="3.30.420.10">
    <property type="entry name" value="Ribonuclease H-like superfamily/Ribonuclease H"/>
    <property type="match status" value="1"/>
</dbReference>
<feature type="domain" description="Piwi" evidence="3">
    <location>
        <begin position="145"/>
        <end position="461"/>
    </location>
</feature>
<dbReference type="AlphaFoldDB" id="A0A4Q8L5D0"/>
<dbReference type="InterPro" id="IPR012337">
    <property type="entry name" value="RNaseH-like_sf"/>
</dbReference>
<comment type="caution">
    <text evidence="4">The sequence shown here is derived from an EMBL/GenBank/DDBJ whole genome shotgun (WGS) entry which is preliminary data.</text>
</comment>
<dbReference type="GO" id="GO:0003676">
    <property type="term" value="F:nucleic acid binding"/>
    <property type="evidence" value="ECO:0007669"/>
    <property type="project" value="InterPro"/>
</dbReference>